<dbReference type="GO" id="GO:0005886">
    <property type="term" value="C:plasma membrane"/>
    <property type="evidence" value="ECO:0007669"/>
    <property type="project" value="TreeGrafter"/>
</dbReference>
<dbReference type="PANTHER" id="PTHR23291:SF50">
    <property type="entry name" value="PROTEIN LIFEGUARD 4"/>
    <property type="match status" value="1"/>
</dbReference>
<feature type="transmembrane region" description="Helical" evidence="6">
    <location>
        <begin position="212"/>
        <end position="230"/>
    </location>
</feature>
<gene>
    <name evidence="7" type="ORF">HMPREF0401_00475</name>
</gene>
<dbReference type="PANTHER" id="PTHR23291">
    <property type="entry name" value="BAX INHIBITOR-RELATED"/>
    <property type="match status" value="1"/>
</dbReference>
<evidence type="ECO:0000313" key="8">
    <source>
        <dbReference type="Proteomes" id="UP000004160"/>
    </source>
</evidence>
<feature type="transmembrane region" description="Helical" evidence="6">
    <location>
        <begin position="50"/>
        <end position="71"/>
    </location>
</feature>
<comment type="caution">
    <text evidence="7">The sequence shown here is derived from an EMBL/GenBank/DDBJ whole genome shotgun (WGS) entry which is preliminary data.</text>
</comment>
<keyword evidence="8" id="KW-1185">Reference proteome</keyword>
<dbReference type="PATRIC" id="fig|457403.8.peg.476"/>
<evidence type="ECO:0000256" key="1">
    <source>
        <dbReference type="ARBA" id="ARBA00004141"/>
    </source>
</evidence>
<evidence type="ECO:0000256" key="4">
    <source>
        <dbReference type="ARBA" id="ARBA00022989"/>
    </source>
</evidence>
<sequence>MGGKDMYYNMNDIDVRSSNNFLRKVFLYMILGVGVSFGTGIYLYQFNQELLISLLRYFNILLIASVGIVLVSDLMLRKLSAGVLRILFLLYSLIIGTVFSTIGFLYSPLAILYAFGTALTIFVVMAIYGFISKEDLSSYRRFFIVGLISLIIMGLINIRLGVGPLYWIETIAGVVIFTGLIAYDVNRIKWISYQLADGDNEVMEKMSIDGAFNLYLDFINLFLYLLRIFGRKK</sequence>
<dbReference type="InterPro" id="IPR006214">
    <property type="entry name" value="Bax_inhibitor_1-related"/>
</dbReference>
<proteinExistence type="inferred from homology"/>
<evidence type="ECO:0000313" key="7">
    <source>
        <dbReference type="EMBL" id="EGN63114.1"/>
    </source>
</evidence>
<dbReference type="HOGENOM" id="CLU_058671_1_0_0"/>
<evidence type="ECO:0000256" key="3">
    <source>
        <dbReference type="ARBA" id="ARBA00022692"/>
    </source>
</evidence>
<evidence type="ECO:0000256" key="6">
    <source>
        <dbReference type="RuleBase" id="RU004379"/>
    </source>
</evidence>
<protein>
    <submittedName>
        <fullName evidence="7">Inner membrane protein YbhL</fullName>
    </submittedName>
</protein>
<feature type="transmembrane region" description="Helical" evidence="6">
    <location>
        <begin position="142"/>
        <end position="160"/>
    </location>
</feature>
<dbReference type="Pfam" id="PF01027">
    <property type="entry name" value="Bax1-I"/>
    <property type="match status" value="1"/>
</dbReference>
<keyword evidence="3 6" id="KW-0812">Transmembrane</keyword>
<organism evidence="7 8">
    <name type="scientific">Fusobacterium animalis 11_3_2</name>
    <dbReference type="NCBI Taxonomy" id="457403"/>
    <lineage>
        <taxon>Bacteria</taxon>
        <taxon>Fusobacteriati</taxon>
        <taxon>Fusobacteriota</taxon>
        <taxon>Fusobacteriia</taxon>
        <taxon>Fusobacteriales</taxon>
        <taxon>Fusobacteriaceae</taxon>
        <taxon>Fusobacterium</taxon>
    </lineage>
</organism>
<dbReference type="AlphaFoldDB" id="F7KY04"/>
<dbReference type="Proteomes" id="UP000004160">
    <property type="component" value="Unassembled WGS sequence"/>
</dbReference>
<feature type="transmembrane region" description="Helical" evidence="6">
    <location>
        <begin position="25"/>
        <end position="44"/>
    </location>
</feature>
<evidence type="ECO:0000256" key="2">
    <source>
        <dbReference type="ARBA" id="ARBA00010350"/>
    </source>
</evidence>
<feature type="transmembrane region" description="Helical" evidence="6">
    <location>
        <begin position="111"/>
        <end position="130"/>
    </location>
</feature>
<dbReference type="CDD" id="cd10432">
    <property type="entry name" value="BI-1-like_bacterial"/>
    <property type="match status" value="1"/>
</dbReference>
<feature type="transmembrane region" description="Helical" evidence="6">
    <location>
        <begin position="83"/>
        <end position="105"/>
    </location>
</feature>
<keyword evidence="5 6" id="KW-0472">Membrane</keyword>
<accession>F7KY04</accession>
<keyword evidence="4 6" id="KW-1133">Transmembrane helix</keyword>
<name>F7KY04_9FUSO</name>
<comment type="subcellular location">
    <subcellularLocation>
        <location evidence="1">Membrane</location>
        <topology evidence="1">Multi-pass membrane protein</topology>
    </subcellularLocation>
</comment>
<evidence type="ECO:0000256" key="5">
    <source>
        <dbReference type="ARBA" id="ARBA00023136"/>
    </source>
</evidence>
<comment type="similarity">
    <text evidence="2 6">Belongs to the BI1 family.</text>
</comment>
<reference evidence="7" key="1">
    <citation type="submission" date="2011-05" db="EMBL/GenBank/DDBJ databases">
        <title>The Genome Sequence of Fusobacterium sp. 11_3_2.</title>
        <authorList>
            <consortium name="The Broad Institute Genome Sequencing Platform"/>
            <person name="Earl A."/>
            <person name="Ward D."/>
            <person name="Feldgarden M."/>
            <person name="Gevers D."/>
            <person name="Sibley C.D."/>
            <person name="White A.P."/>
            <person name="Crowley S."/>
            <person name="Surette M."/>
            <person name="Strauss J.C."/>
            <person name="Ambrose C.E."/>
            <person name="Allen-Vercoe E."/>
            <person name="Young S.K."/>
            <person name="Zeng Q."/>
            <person name="Gargeya S."/>
            <person name="Fitzgerald M."/>
            <person name="Haas B."/>
            <person name="Abouelleil A."/>
            <person name="Alvarado L."/>
            <person name="Arachchi H.M."/>
            <person name="Berlin A."/>
            <person name="Brown A."/>
            <person name="Chapman S.B."/>
            <person name="Chen Z."/>
            <person name="Dunbar C."/>
            <person name="Freedman E."/>
            <person name="Gearin G."/>
            <person name="Gellesch M."/>
            <person name="Goldberg J."/>
            <person name="Griggs A."/>
            <person name="Gujja S."/>
            <person name="Heiman D."/>
            <person name="Howarth C."/>
            <person name="Larson L."/>
            <person name="Lui A."/>
            <person name="MacDonald P.J.P."/>
            <person name="Mehta T."/>
            <person name="Montmayeur A."/>
            <person name="Murphy C."/>
            <person name="Neiman D."/>
            <person name="Pearson M."/>
            <person name="Priest M."/>
            <person name="Roberts A."/>
            <person name="Saif S."/>
            <person name="Shea T."/>
            <person name="Shenoy N."/>
            <person name="Sisk P."/>
            <person name="Stolte C."/>
            <person name="Sykes S."/>
            <person name="Wortman J."/>
            <person name="Nusbaum C."/>
            <person name="Birren B."/>
        </authorList>
    </citation>
    <scope>NUCLEOTIDE SEQUENCE [LARGE SCALE GENOMIC DNA]</scope>
    <source>
        <strain evidence="7">11_3_2</strain>
    </source>
</reference>
<feature type="transmembrane region" description="Helical" evidence="6">
    <location>
        <begin position="166"/>
        <end position="185"/>
    </location>
</feature>
<dbReference type="EMBL" id="ACUO01000008">
    <property type="protein sequence ID" value="EGN63114.1"/>
    <property type="molecule type" value="Genomic_DNA"/>
</dbReference>